<gene>
    <name evidence="7" type="ORF">Cni_G20792</name>
</gene>
<dbReference type="GO" id="GO:0006886">
    <property type="term" value="P:intracellular protein transport"/>
    <property type="evidence" value="ECO:0007669"/>
    <property type="project" value="InterPro"/>
</dbReference>
<keyword evidence="8" id="KW-1185">Reference proteome</keyword>
<evidence type="ECO:0000256" key="5">
    <source>
        <dbReference type="PIRNR" id="PIRNR016550"/>
    </source>
</evidence>
<evidence type="ECO:0000313" key="8">
    <source>
        <dbReference type="Proteomes" id="UP001327560"/>
    </source>
</evidence>
<dbReference type="Proteomes" id="UP001327560">
    <property type="component" value="Chromosome 6"/>
</dbReference>
<dbReference type="SUPFAM" id="SSF54373">
    <property type="entry name" value="FAD-linked reductases, C-terminal domain"/>
    <property type="match status" value="1"/>
</dbReference>
<evidence type="ECO:0000256" key="4">
    <source>
        <dbReference type="ARBA" id="ARBA00022490"/>
    </source>
</evidence>
<protein>
    <recommendedName>
        <fullName evidence="5">Rab escort protein 1</fullName>
    </recommendedName>
</protein>
<keyword evidence="3 5" id="KW-0343">GTPase activation</keyword>
<comment type="function">
    <text evidence="5">Substrate-binding subunit of the Rab geranylgeranyltransferase (GGTase) complex. Binds unprenylated Rab proteins.</text>
</comment>
<dbReference type="Pfam" id="PF00996">
    <property type="entry name" value="GDI"/>
    <property type="match status" value="2"/>
</dbReference>
<dbReference type="SUPFAM" id="SSF51905">
    <property type="entry name" value="FAD/NAD(P)-binding domain"/>
    <property type="match status" value="1"/>
</dbReference>
<comment type="subcellular location">
    <subcellularLocation>
        <location evidence="1 5">Cytoplasm</location>
    </subcellularLocation>
</comment>
<feature type="region of interest" description="Disordered" evidence="6">
    <location>
        <begin position="1"/>
        <end position="20"/>
    </location>
</feature>
<dbReference type="InterPro" id="IPR018203">
    <property type="entry name" value="GDP_dissociation_inhibitor"/>
</dbReference>
<dbReference type="InterPro" id="IPR036188">
    <property type="entry name" value="FAD/NAD-bd_sf"/>
</dbReference>
<proteinExistence type="inferred from homology"/>
<dbReference type="GO" id="GO:0016192">
    <property type="term" value="P:vesicle-mediated transport"/>
    <property type="evidence" value="ECO:0007669"/>
    <property type="project" value="TreeGrafter"/>
</dbReference>
<dbReference type="AlphaFoldDB" id="A0AAQ3QI32"/>
<dbReference type="PRINTS" id="PR00891">
    <property type="entry name" value="RABGDIREP"/>
</dbReference>
<dbReference type="PANTHER" id="PTHR11787">
    <property type="entry name" value="RAB GDP-DISSOCIATION INHIBITOR"/>
    <property type="match status" value="1"/>
</dbReference>
<dbReference type="Gene3D" id="3.30.519.10">
    <property type="entry name" value="Guanine Nucleotide Dissociation Inhibitor, domain 2"/>
    <property type="match status" value="1"/>
</dbReference>
<dbReference type="GO" id="GO:0005829">
    <property type="term" value="C:cytosol"/>
    <property type="evidence" value="ECO:0007669"/>
    <property type="project" value="TreeGrafter"/>
</dbReference>
<sequence>MATAETVPSPPSSSYENQYPSIDPTTFDLIVCGTGLYESLLSAAAASAAKSVLHVDPNPFYGSHFSSLSLPSLASFLHPVDDDDRSPLSSADKDSDDDAVFDLLRRRLYSDVETSGSFPEPSKGFLVDLAGPRFLYCSDAMVDLLLRSGASNHVEFKSVDATLIYWEGKLCPVPDSREAIFRDRTLGLAEKSQLTKFLRLIQNHIASEESGDSEVQGVDKIPPESMEMPFSDFLKSKRLPPKIRAMIIYAIILANYDQEDVESCKKLIKTKDGIESLALYTKSVARFPNAVGAFLYPIFGHGELPQAFCRCAAVKGALYVLRMPVTALLIDKETGKYKGVRLGSGQDVFSNQVIMDPSFKVPSSIPPGNIMHKEKASSFSGKVAKGICITSGSILPDSSNVLVVFPPKSLYPEQSTAIQVLQLSQNVAVCPPGLFVVYLSTPCNDAILGKEHINAAKNALFLGTEVEKSDGISLSTNSEGAEGENKPVLKWSITYVQDQEQASFGAVCSCPMPDENLDYRCIMETTKKLFTTMYPEEEFFPASRAPDNTEEDDSLPE</sequence>
<accession>A0AAQ3QI32</accession>
<reference evidence="7 8" key="1">
    <citation type="submission" date="2023-10" db="EMBL/GenBank/DDBJ databases">
        <title>Chromosome-scale genome assembly provides insights into flower coloration mechanisms of Canna indica.</title>
        <authorList>
            <person name="Li C."/>
        </authorList>
    </citation>
    <scope>NUCLEOTIDE SEQUENCE [LARGE SCALE GENOMIC DNA]</scope>
    <source>
        <tissue evidence="7">Flower</tissue>
    </source>
</reference>
<dbReference type="GO" id="GO:0005634">
    <property type="term" value="C:nucleus"/>
    <property type="evidence" value="ECO:0007669"/>
    <property type="project" value="TreeGrafter"/>
</dbReference>
<dbReference type="Gene3D" id="1.10.405.10">
    <property type="entry name" value="Guanine Nucleotide Dissociation Inhibitor, domain 1"/>
    <property type="match status" value="1"/>
</dbReference>
<evidence type="ECO:0000256" key="6">
    <source>
        <dbReference type="SAM" id="MobiDB-lite"/>
    </source>
</evidence>
<comment type="similarity">
    <text evidence="2 5">Belongs to the Rab GDI family.</text>
</comment>
<dbReference type="EMBL" id="CP136895">
    <property type="protein sequence ID" value="WOL12029.1"/>
    <property type="molecule type" value="Genomic_DNA"/>
</dbReference>
<dbReference type="GO" id="GO:0005968">
    <property type="term" value="C:Rab-protein geranylgeranyltransferase complex"/>
    <property type="evidence" value="ECO:0007669"/>
    <property type="project" value="UniProtKB-UniRule"/>
</dbReference>
<dbReference type="InterPro" id="IPR001738">
    <property type="entry name" value="Rab_escort"/>
</dbReference>
<dbReference type="PANTHER" id="PTHR11787:SF4">
    <property type="entry name" value="CHM, RAB ESCORT PROTEIN 1"/>
    <property type="match status" value="1"/>
</dbReference>
<organism evidence="7 8">
    <name type="scientific">Canna indica</name>
    <name type="common">Indian-shot</name>
    <dbReference type="NCBI Taxonomy" id="4628"/>
    <lineage>
        <taxon>Eukaryota</taxon>
        <taxon>Viridiplantae</taxon>
        <taxon>Streptophyta</taxon>
        <taxon>Embryophyta</taxon>
        <taxon>Tracheophyta</taxon>
        <taxon>Spermatophyta</taxon>
        <taxon>Magnoliopsida</taxon>
        <taxon>Liliopsida</taxon>
        <taxon>Zingiberales</taxon>
        <taxon>Cannaceae</taxon>
        <taxon>Canna</taxon>
    </lineage>
</organism>
<dbReference type="Gene3D" id="3.50.50.60">
    <property type="entry name" value="FAD/NAD(P)-binding domain"/>
    <property type="match status" value="1"/>
</dbReference>
<evidence type="ECO:0000313" key="7">
    <source>
        <dbReference type="EMBL" id="WOL12029.1"/>
    </source>
</evidence>
<name>A0AAQ3QI32_9LILI</name>
<evidence type="ECO:0000256" key="1">
    <source>
        <dbReference type="ARBA" id="ARBA00004496"/>
    </source>
</evidence>
<evidence type="ECO:0000256" key="3">
    <source>
        <dbReference type="ARBA" id="ARBA00022468"/>
    </source>
</evidence>
<keyword evidence="4 5" id="KW-0963">Cytoplasm</keyword>
<evidence type="ECO:0000256" key="2">
    <source>
        <dbReference type="ARBA" id="ARBA00005593"/>
    </source>
</evidence>
<dbReference type="GO" id="GO:0005096">
    <property type="term" value="F:GTPase activator activity"/>
    <property type="evidence" value="ECO:0007669"/>
    <property type="project" value="UniProtKB-UniRule"/>
</dbReference>
<dbReference type="GO" id="GO:0005092">
    <property type="term" value="F:GDP-dissociation inhibitor activity"/>
    <property type="evidence" value="ECO:0007669"/>
    <property type="project" value="InterPro"/>
</dbReference>
<dbReference type="GO" id="GO:0007264">
    <property type="term" value="P:small GTPase-mediated signal transduction"/>
    <property type="evidence" value="ECO:0007669"/>
    <property type="project" value="UniProtKB-UniRule"/>
</dbReference>
<dbReference type="PIRSF" id="PIRSF016550">
    <property type="entry name" value="Rab_ger_ger_transf_A_euk"/>
    <property type="match status" value="1"/>
</dbReference>